<dbReference type="PANTHER" id="PTHR48007">
    <property type="entry name" value="LEUCINE-RICH REPEAT RECEPTOR-LIKE PROTEIN KINASE PXC1"/>
    <property type="match status" value="1"/>
</dbReference>
<accession>A0A8T0JQB6</accession>
<gene>
    <name evidence="1" type="ORF">HKW66_Vig0167620</name>
</gene>
<organism evidence="1 2">
    <name type="scientific">Phaseolus angularis</name>
    <name type="common">Azuki bean</name>
    <name type="synonym">Vigna angularis</name>
    <dbReference type="NCBI Taxonomy" id="3914"/>
    <lineage>
        <taxon>Eukaryota</taxon>
        <taxon>Viridiplantae</taxon>
        <taxon>Streptophyta</taxon>
        <taxon>Embryophyta</taxon>
        <taxon>Tracheophyta</taxon>
        <taxon>Spermatophyta</taxon>
        <taxon>Magnoliopsida</taxon>
        <taxon>eudicotyledons</taxon>
        <taxon>Gunneridae</taxon>
        <taxon>Pentapetalae</taxon>
        <taxon>rosids</taxon>
        <taxon>fabids</taxon>
        <taxon>Fabales</taxon>
        <taxon>Fabaceae</taxon>
        <taxon>Papilionoideae</taxon>
        <taxon>50 kb inversion clade</taxon>
        <taxon>NPAAA clade</taxon>
        <taxon>indigoferoid/millettioid clade</taxon>
        <taxon>Phaseoleae</taxon>
        <taxon>Vigna</taxon>
    </lineage>
</organism>
<reference evidence="1 2" key="1">
    <citation type="submission" date="2020-05" db="EMBL/GenBank/DDBJ databases">
        <title>Vigna angularis (adzuki bean) Var. LongXiaoDou No. 4 denovo assembly.</title>
        <authorList>
            <person name="Xiang H."/>
        </authorList>
    </citation>
    <scope>NUCLEOTIDE SEQUENCE [LARGE SCALE GENOMIC DNA]</scope>
    <source>
        <tissue evidence="1">Leaf</tissue>
    </source>
</reference>
<dbReference type="EMBL" id="JABFOF010000009">
    <property type="protein sequence ID" value="KAG2379983.1"/>
    <property type="molecule type" value="Genomic_DNA"/>
</dbReference>
<dbReference type="AlphaFoldDB" id="A0A8T0JQB6"/>
<dbReference type="InterPro" id="IPR046959">
    <property type="entry name" value="PRK1-6/SRF4-like"/>
</dbReference>
<dbReference type="Gene3D" id="3.80.10.10">
    <property type="entry name" value="Ribonuclease Inhibitor"/>
    <property type="match status" value="1"/>
</dbReference>
<evidence type="ECO:0000313" key="2">
    <source>
        <dbReference type="Proteomes" id="UP000743370"/>
    </source>
</evidence>
<comment type="caution">
    <text evidence="1">The sequence shown here is derived from an EMBL/GenBank/DDBJ whole genome shotgun (WGS) entry which is preliminary data.</text>
</comment>
<sequence>MREECRGCRIWWTKKGRKEEYNAFRSIRSAIIDGIPLVLSSGNASTSYYFWLDVTCDAHCHVVALKLTGLHHSGTLSVDVAHLPFLSNLSLADNKFSDPIPPPLSSLSALRFLNLSNNGFNQTFPPELSRVQRLEVLDLYNNNMTNPLPMAVA</sequence>
<dbReference type="SUPFAM" id="SSF52058">
    <property type="entry name" value="L domain-like"/>
    <property type="match status" value="1"/>
</dbReference>
<evidence type="ECO:0008006" key="3">
    <source>
        <dbReference type="Google" id="ProtNLM"/>
    </source>
</evidence>
<dbReference type="InterPro" id="IPR032675">
    <property type="entry name" value="LRR_dom_sf"/>
</dbReference>
<dbReference type="Proteomes" id="UP000743370">
    <property type="component" value="Unassembled WGS sequence"/>
</dbReference>
<name>A0A8T0JQB6_PHAAN</name>
<dbReference type="Pfam" id="PF00560">
    <property type="entry name" value="LRR_1"/>
    <property type="match status" value="3"/>
</dbReference>
<dbReference type="InterPro" id="IPR001611">
    <property type="entry name" value="Leu-rich_rpt"/>
</dbReference>
<evidence type="ECO:0000313" key="1">
    <source>
        <dbReference type="EMBL" id="KAG2379983.1"/>
    </source>
</evidence>
<dbReference type="PANTHER" id="PTHR48007:SF4">
    <property type="entry name" value="LEUCINE-RICH REPEAT RECEPTOR-LIKE PROTEIN KINASE PXC1"/>
    <property type="match status" value="1"/>
</dbReference>
<protein>
    <recommendedName>
        <fullName evidence="3">Leucine-rich repeat-containing N-terminal plant-type domain-containing protein</fullName>
    </recommendedName>
</protein>
<proteinExistence type="predicted"/>